<gene>
    <name evidence="1" type="ORF">MGAL_10B035708</name>
</gene>
<dbReference type="AlphaFoldDB" id="A0A8B6BZ13"/>
<dbReference type="Proteomes" id="UP000596742">
    <property type="component" value="Unassembled WGS sequence"/>
</dbReference>
<evidence type="ECO:0000313" key="1">
    <source>
        <dbReference type="EMBL" id="VDH97404.1"/>
    </source>
</evidence>
<name>A0A8B6BZ13_MYTGA</name>
<dbReference type="SUPFAM" id="SSF56672">
    <property type="entry name" value="DNA/RNA polymerases"/>
    <property type="match status" value="1"/>
</dbReference>
<reference evidence="1" key="1">
    <citation type="submission" date="2018-11" db="EMBL/GenBank/DDBJ databases">
        <authorList>
            <person name="Alioto T."/>
            <person name="Alioto T."/>
        </authorList>
    </citation>
    <scope>NUCLEOTIDE SEQUENCE</scope>
</reference>
<organism evidence="1 2">
    <name type="scientific">Mytilus galloprovincialis</name>
    <name type="common">Mediterranean mussel</name>
    <dbReference type="NCBI Taxonomy" id="29158"/>
    <lineage>
        <taxon>Eukaryota</taxon>
        <taxon>Metazoa</taxon>
        <taxon>Spiralia</taxon>
        <taxon>Lophotrochozoa</taxon>
        <taxon>Mollusca</taxon>
        <taxon>Bivalvia</taxon>
        <taxon>Autobranchia</taxon>
        <taxon>Pteriomorphia</taxon>
        <taxon>Mytilida</taxon>
        <taxon>Mytiloidea</taxon>
        <taxon>Mytilidae</taxon>
        <taxon>Mytilinae</taxon>
        <taxon>Mytilus</taxon>
    </lineage>
</organism>
<accession>A0A8B6BZ13</accession>
<dbReference type="Gene3D" id="3.90.1600.10">
    <property type="entry name" value="Palm domain of DNA polymerase"/>
    <property type="match status" value="1"/>
</dbReference>
<dbReference type="PANTHER" id="PTHR31511">
    <property type="entry name" value="PROTEIN CBG23764"/>
    <property type="match status" value="1"/>
</dbReference>
<dbReference type="InterPro" id="IPR023211">
    <property type="entry name" value="DNA_pol_palm_dom_sf"/>
</dbReference>
<proteinExistence type="predicted"/>
<comment type="caution">
    <text evidence="1">The sequence shown here is derived from an EMBL/GenBank/DDBJ whole genome shotgun (WGS) entry which is preliminary data.</text>
</comment>
<dbReference type="OrthoDB" id="6133181at2759"/>
<evidence type="ECO:0008006" key="3">
    <source>
        <dbReference type="Google" id="ProtNLM"/>
    </source>
</evidence>
<dbReference type="InterPro" id="IPR043502">
    <property type="entry name" value="DNA/RNA_pol_sf"/>
</dbReference>
<evidence type="ECO:0000313" key="2">
    <source>
        <dbReference type="Proteomes" id="UP000596742"/>
    </source>
</evidence>
<keyword evidence="2" id="KW-1185">Reference proteome</keyword>
<sequence>MKSLYGDKIRVCFSDTDSFLYHVETEDVYEDMHQYQDMYDTSDYPPEHFLHDIENKKVIGKFKDETSGTPISEFVGLRSKMYSFSFEGGEKHTAKGVTKTASRKLKHEMYKNCLFDKTVTRSEMNIIRSESHVLYSKTINKKIISSF</sequence>
<dbReference type="EMBL" id="UYJE01000893">
    <property type="protein sequence ID" value="VDH97404.1"/>
    <property type="molecule type" value="Genomic_DNA"/>
</dbReference>
<dbReference type="PANTHER" id="PTHR31511:SF12">
    <property type="entry name" value="RHO TERMINATION FACTOR N-TERMINAL DOMAIN-CONTAINING PROTEIN"/>
    <property type="match status" value="1"/>
</dbReference>
<protein>
    <recommendedName>
        <fullName evidence="3">DNA-directed DNA polymerase</fullName>
    </recommendedName>
</protein>